<dbReference type="GO" id="GO:0019646">
    <property type="term" value="P:aerobic electron transport chain"/>
    <property type="evidence" value="ECO:0007669"/>
    <property type="project" value="TreeGrafter"/>
</dbReference>
<dbReference type="GO" id="GO:0009486">
    <property type="term" value="F:cytochrome bo3 ubiquinol oxidase activity"/>
    <property type="evidence" value="ECO:0007669"/>
    <property type="project" value="InterPro"/>
</dbReference>
<feature type="transmembrane region" description="Helical" evidence="10">
    <location>
        <begin position="55"/>
        <end position="73"/>
    </location>
</feature>
<accession>A0A9X4QTZ1</accession>
<dbReference type="Proteomes" id="UP001153404">
    <property type="component" value="Unassembled WGS sequence"/>
</dbReference>
<comment type="caution">
    <text evidence="11">The sequence shown here is derived from an EMBL/GenBank/DDBJ whole genome shotgun (WGS) entry which is preliminary data.</text>
</comment>
<proteinExistence type="inferred from homology"/>
<dbReference type="InterPro" id="IPR050968">
    <property type="entry name" value="Cytochrome_c_oxidase_bac_sub4"/>
</dbReference>
<evidence type="ECO:0000256" key="3">
    <source>
        <dbReference type="ARBA" id="ARBA00022448"/>
    </source>
</evidence>
<keyword evidence="9 10" id="KW-0472">Membrane</keyword>
<evidence type="ECO:0000256" key="6">
    <source>
        <dbReference type="ARBA" id="ARBA00022982"/>
    </source>
</evidence>
<keyword evidence="12" id="KW-1185">Reference proteome</keyword>
<dbReference type="GO" id="GO:0009319">
    <property type="term" value="C:cytochrome o ubiquinol oxidase complex"/>
    <property type="evidence" value="ECO:0007669"/>
    <property type="project" value="TreeGrafter"/>
</dbReference>
<dbReference type="GO" id="GO:0015990">
    <property type="term" value="P:electron transport coupled proton transport"/>
    <property type="evidence" value="ECO:0007669"/>
    <property type="project" value="InterPro"/>
</dbReference>
<dbReference type="AlphaFoldDB" id="A0A9X4QTZ1"/>
<dbReference type="GO" id="GO:0005886">
    <property type="term" value="C:plasma membrane"/>
    <property type="evidence" value="ECO:0007669"/>
    <property type="project" value="UniProtKB-SubCell"/>
</dbReference>
<dbReference type="NCBIfam" id="TIGR02847">
    <property type="entry name" value="CyoD"/>
    <property type="match status" value="1"/>
</dbReference>
<dbReference type="EMBL" id="JAPDIA010000007">
    <property type="protein sequence ID" value="MDG0811691.1"/>
    <property type="molecule type" value="Genomic_DNA"/>
</dbReference>
<protein>
    <submittedName>
        <fullName evidence="11">Cytochrome o ubiquinol oxidase subunit IV</fullName>
    </submittedName>
</protein>
<dbReference type="InterPro" id="IPR005171">
    <property type="entry name" value="Cyt_c_oxidase_su4_prok"/>
</dbReference>
<sequence length="113" mass="12460">MAQHHDTHASHGADAHESHGSLKSYVLGFVLSLVLTAIPLILVLNDIVTGNAADVVLLVTAVLQFVVQLFFFMHLKEEKKPRYNLMTLLLGLVIVVTIVAGSIWIMKYNMVAH</sequence>
<evidence type="ECO:0000256" key="2">
    <source>
        <dbReference type="ARBA" id="ARBA00008079"/>
    </source>
</evidence>
<evidence type="ECO:0000256" key="10">
    <source>
        <dbReference type="SAM" id="Phobius"/>
    </source>
</evidence>
<evidence type="ECO:0000256" key="8">
    <source>
        <dbReference type="ARBA" id="ARBA00023002"/>
    </source>
</evidence>
<keyword evidence="7 10" id="KW-1133">Transmembrane helix</keyword>
<comment type="subcellular location">
    <subcellularLocation>
        <location evidence="1">Cell membrane</location>
        <topology evidence="1">Multi-pass membrane protein</topology>
    </subcellularLocation>
</comment>
<gene>
    <name evidence="11" type="primary">cyoD</name>
    <name evidence="11" type="ORF">OMP40_21705</name>
</gene>
<organism evidence="11 12">
    <name type="scientific">Cohnella rhizosphaerae</name>
    <dbReference type="NCBI Taxonomy" id="1457232"/>
    <lineage>
        <taxon>Bacteria</taxon>
        <taxon>Bacillati</taxon>
        <taxon>Bacillota</taxon>
        <taxon>Bacilli</taxon>
        <taxon>Bacillales</taxon>
        <taxon>Paenibacillaceae</taxon>
        <taxon>Cohnella</taxon>
    </lineage>
</organism>
<evidence type="ECO:0000256" key="4">
    <source>
        <dbReference type="ARBA" id="ARBA00022475"/>
    </source>
</evidence>
<keyword evidence="3" id="KW-0813">Transport</keyword>
<evidence type="ECO:0000256" key="9">
    <source>
        <dbReference type="ARBA" id="ARBA00023136"/>
    </source>
</evidence>
<comment type="similarity">
    <text evidence="2">Belongs to the cytochrome c oxidase bacterial subunit 4 family.</text>
</comment>
<dbReference type="RefSeq" id="WP_277534469.1">
    <property type="nucleotide sequence ID" value="NZ_JAPDIA010000007.1"/>
</dbReference>
<feature type="transmembrane region" description="Helical" evidence="10">
    <location>
        <begin position="25"/>
        <end position="43"/>
    </location>
</feature>
<evidence type="ECO:0000313" key="12">
    <source>
        <dbReference type="Proteomes" id="UP001153404"/>
    </source>
</evidence>
<evidence type="ECO:0000313" key="11">
    <source>
        <dbReference type="EMBL" id="MDG0811691.1"/>
    </source>
</evidence>
<dbReference type="PANTHER" id="PTHR36835">
    <property type="entry name" value="CYTOCHROME BO(3) UBIQUINOL OXIDASE SUBUNIT 4"/>
    <property type="match status" value="1"/>
</dbReference>
<keyword evidence="5 10" id="KW-0812">Transmembrane</keyword>
<keyword evidence="8" id="KW-0560">Oxidoreductase</keyword>
<evidence type="ECO:0000256" key="1">
    <source>
        <dbReference type="ARBA" id="ARBA00004651"/>
    </source>
</evidence>
<name>A0A9X4QTZ1_9BACL</name>
<keyword evidence="6" id="KW-0249">Electron transport</keyword>
<dbReference type="InterPro" id="IPR014210">
    <property type="entry name" value="Cyt_o_ubiqinol_oxidase_su4"/>
</dbReference>
<evidence type="ECO:0000256" key="5">
    <source>
        <dbReference type="ARBA" id="ARBA00022692"/>
    </source>
</evidence>
<keyword evidence="4" id="KW-1003">Cell membrane</keyword>
<dbReference type="GO" id="GO:0015078">
    <property type="term" value="F:proton transmembrane transporter activity"/>
    <property type="evidence" value="ECO:0007669"/>
    <property type="project" value="TreeGrafter"/>
</dbReference>
<reference evidence="11" key="1">
    <citation type="submission" date="2022-10" db="EMBL/GenBank/DDBJ databases">
        <title>Comparative genomic analysis of Cohnella hashimotonis sp. nov., isolated from the International Space Station.</title>
        <authorList>
            <person name="Simpson A."/>
            <person name="Venkateswaran K."/>
        </authorList>
    </citation>
    <scope>NUCLEOTIDE SEQUENCE</scope>
    <source>
        <strain evidence="11">DSM 28161</strain>
    </source>
</reference>
<dbReference type="Pfam" id="PF03626">
    <property type="entry name" value="COX4_pro"/>
    <property type="match status" value="1"/>
</dbReference>
<dbReference type="PANTHER" id="PTHR36835:SF1">
    <property type="entry name" value="CYTOCHROME BO(3) UBIQUINOL OXIDASE SUBUNIT 4"/>
    <property type="match status" value="1"/>
</dbReference>
<feature type="transmembrane region" description="Helical" evidence="10">
    <location>
        <begin position="85"/>
        <end position="106"/>
    </location>
</feature>
<evidence type="ECO:0000256" key="7">
    <source>
        <dbReference type="ARBA" id="ARBA00022989"/>
    </source>
</evidence>